<protein>
    <submittedName>
        <fullName evidence="2">Uncharacterized protein</fullName>
    </submittedName>
</protein>
<feature type="region of interest" description="Disordered" evidence="1">
    <location>
        <begin position="546"/>
        <end position="698"/>
    </location>
</feature>
<feature type="compositionally biased region" description="Basic and acidic residues" evidence="1">
    <location>
        <begin position="180"/>
        <end position="189"/>
    </location>
</feature>
<name>A0AAW0EMJ0_9TRYP</name>
<reference evidence="2 3" key="1">
    <citation type="journal article" date="2021" name="MBio">
        <title>A New Model Trypanosomatid, Novymonas esmeraldas: Genomic Perception of Its 'Candidatus Pandoraea novymonadis' Endosymbiont.</title>
        <authorList>
            <person name="Zakharova A."/>
            <person name="Saura A."/>
            <person name="Butenko A."/>
            <person name="Podesvova L."/>
            <person name="Warmusova S."/>
            <person name="Kostygov A.Y."/>
            <person name="Nenarokova A."/>
            <person name="Lukes J."/>
            <person name="Opperdoes F.R."/>
            <person name="Yurchenko V."/>
        </authorList>
    </citation>
    <scope>NUCLEOTIDE SEQUENCE [LARGE SCALE GENOMIC DNA]</scope>
    <source>
        <strain evidence="2 3">E262AT.01</strain>
    </source>
</reference>
<feature type="region of interest" description="Disordered" evidence="1">
    <location>
        <begin position="343"/>
        <end position="397"/>
    </location>
</feature>
<dbReference type="AlphaFoldDB" id="A0AAW0EMJ0"/>
<feature type="compositionally biased region" description="Low complexity" evidence="1">
    <location>
        <begin position="384"/>
        <end position="395"/>
    </location>
</feature>
<feature type="region of interest" description="Disordered" evidence="1">
    <location>
        <begin position="230"/>
        <end position="269"/>
    </location>
</feature>
<feature type="compositionally biased region" description="Pro residues" evidence="1">
    <location>
        <begin position="190"/>
        <end position="206"/>
    </location>
</feature>
<gene>
    <name evidence="2" type="ORF">NESM_000460500</name>
</gene>
<accession>A0AAW0EMJ0</accession>
<feature type="compositionally biased region" description="Polar residues" evidence="1">
    <location>
        <begin position="546"/>
        <end position="557"/>
    </location>
</feature>
<dbReference type="Proteomes" id="UP001430356">
    <property type="component" value="Unassembled WGS sequence"/>
</dbReference>
<feature type="compositionally biased region" description="Low complexity" evidence="1">
    <location>
        <begin position="461"/>
        <end position="473"/>
    </location>
</feature>
<evidence type="ECO:0000313" key="3">
    <source>
        <dbReference type="Proteomes" id="UP001430356"/>
    </source>
</evidence>
<feature type="compositionally biased region" description="Polar residues" evidence="1">
    <location>
        <begin position="349"/>
        <end position="364"/>
    </location>
</feature>
<feature type="compositionally biased region" description="Polar residues" evidence="1">
    <location>
        <begin position="661"/>
        <end position="692"/>
    </location>
</feature>
<feature type="compositionally biased region" description="Basic and acidic residues" evidence="1">
    <location>
        <begin position="559"/>
        <end position="573"/>
    </location>
</feature>
<feature type="region of interest" description="Disordered" evidence="1">
    <location>
        <begin position="294"/>
        <end position="313"/>
    </location>
</feature>
<evidence type="ECO:0000313" key="2">
    <source>
        <dbReference type="EMBL" id="KAK7195340.1"/>
    </source>
</evidence>
<keyword evidence="3" id="KW-1185">Reference proteome</keyword>
<feature type="region of interest" description="Disordered" evidence="1">
    <location>
        <begin position="437"/>
        <end position="503"/>
    </location>
</feature>
<feature type="compositionally biased region" description="Low complexity" evidence="1">
    <location>
        <begin position="605"/>
        <end position="620"/>
    </location>
</feature>
<feature type="compositionally biased region" description="Polar residues" evidence="1">
    <location>
        <begin position="78"/>
        <end position="93"/>
    </location>
</feature>
<feature type="region of interest" description="Disordered" evidence="1">
    <location>
        <begin position="1"/>
        <end position="93"/>
    </location>
</feature>
<sequence>MGNTVVCGGGEVAKSANTTRRSYEHLQPRPARQRRPTTPAPQLCSEARSRPDMSTVDVPQPARPPPHKSQPMRLQRSAPVNASPTDLGSNSQLTPLSLDWVCTSVTPQLECSESLCSRSSSVSETDVHGDYVLDDLEALPSSLQTAQSTDGSRPASDLTMSSAGFEVGPAFYVAEPDAEGAGKPDERPPLSDPPTPVPPPPLPPAESPNFDFDWDTFVPLLAHSPTPVLSTAQPAAMSPPAIDDTLTTKLPPQQPPTPTGRGQGQQRATHPCMGVSAVPQGGHASHITPQHAVQDVHSTASGGPAGSAPAATTASARRLSAAGGAGLAPLLAACESTGRTAVTEDAKAAQTSLQTHPTGSTTSQTRRHLAESLRKSEAVPTTRSAQESAAMSSAETLARDSVSPWDVFAAYEMYCMVPMTSVPRSPNIDRTTALDEPASTVAVMQSERSAPLQPMHGTAHPSSSPAAASVSPVPKKRRRTNPSCAGASPRRHNALGTASSSGVKAARVKGDLLRHQSHAHRHAAAPVLIPTAVDTRSDLFGSPIATSIETQAHSPTLSAERRNGLPRAGDEKAPITSLHQAQFSRSMQVSGADQCPRTDENHPRSSGATKASSSVSSSSALRREDGAGAPTYKRGVNANDATDEMDDNYSNSEDMTPPHRVSSTNDGAPNLHSSGRTSSILRKASSYRSRNGSPLERTLPTIGSVSFLLCEQEAALAMVSRQGVSKAVSRRGRPHKRGDSTVLED</sequence>
<feature type="compositionally biased region" description="Low complexity" evidence="1">
    <location>
        <begin position="298"/>
        <end position="313"/>
    </location>
</feature>
<feature type="region of interest" description="Disordered" evidence="1">
    <location>
        <begin position="721"/>
        <end position="745"/>
    </location>
</feature>
<proteinExistence type="predicted"/>
<feature type="compositionally biased region" description="Basic and acidic residues" evidence="1">
    <location>
        <begin position="368"/>
        <end position="377"/>
    </location>
</feature>
<evidence type="ECO:0000256" key="1">
    <source>
        <dbReference type="SAM" id="MobiDB-lite"/>
    </source>
</evidence>
<feature type="region of interest" description="Disordered" evidence="1">
    <location>
        <begin position="176"/>
        <end position="211"/>
    </location>
</feature>
<feature type="compositionally biased region" description="Polar residues" evidence="1">
    <location>
        <begin position="577"/>
        <end position="591"/>
    </location>
</feature>
<dbReference type="EMBL" id="JAECZO010000052">
    <property type="protein sequence ID" value="KAK7195340.1"/>
    <property type="molecule type" value="Genomic_DNA"/>
</dbReference>
<organism evidence="2 3">
    <name type="scientific">Novymonas esmeraldas</name>
    <dbReference type="NCBI Taxonomy" id="1808958"/>
    <lineage>
        <taxon>Eukaryota</taxon>
        <taxon>Discoba</taxon>
        <taxon>Euglenozoa</taxon>
        <taxon>Kinetoplastea</taxon>
        <taxon>Metakinetoplastina</taxon>
        <taxon>Trypanosomatida</taxon>
        <taxon>Trypanosomatidae</taxon>
        <taxon>Novymonas</taxon>
    </lineage>
</organism>
<comment type="caution">
    <text evidence="2">The sequence shown here is derived from an EMBL/GenBank/DDBJ whole genome shotgun (WGS) entry which is preliminary data.</text>
</comment>